<dbReference type="InterPro" id="IPR002048">
    <property type="entry name" value="EF_hand_dom"/>
</dbReference>
<protein>
    <submittedName>
        <fullName evidence="8">Peflin</fullName>
    </submittedName>
</protein>
<evidence type="ECO:0000256" key="4">
    <source>
        <dbReference type="ARBA" id="ARBA00022737"/>
    </source>
</evidence>
<dbReference type="CDD" id="cd16184">
    <property type="entry name" value="EFh_PEF_peflin"/>
    <property type="match status" value="1"/>
</dbReference>
<evidence type="ECO:0000259" key="7">
    <source>
        <dbReference type="PROSITE" id="PS50222"/>
    </source>
</evidence>
<dbReference type="PROSITE" id="PS50222">
    <property type="entry name" value="EF_HAND_2"/>
    <property type="match status" value="2"/>
</dbReference>
<evidence type="ECO:0000313" key="8">
    <source>
        <dbReference type="EMBL" id="ACO10598.1"/>
    </source>
</evidence>
<dbReference type="GO" id="GO:0005509">
    <property type="term" value="F:calcium ion binding"/>
    <property type="evidence" value="ECO:0007669"/>
    <property type="project" value="InterPro"/>
</dbReference>
<reference evidence="8" key="1">
    <citation type="submission" date="2009-03" db="EMBL/GenBank/DDBJ databases">
        <title>Caligus rogercresseyi ESTs and full-length cDNAs.</title>
        <authorList>
            <person name="Yasuike M."/>
            <person name="von Schalburg K."/>
            <person name="Cooper G."/>
            <person name="Leong J."/>
            <person name="Jones S.R.M."/>
            <person name="Koop B.F."/>
        </authorList>
    </citation>
    <scope>NUCLEOTIDE SEQUENCE</scope>
    <source>
        <tissue evidence="8">Whole body</tissue>
    </source>
</reference>
<feature type="compositionally biased region" description="Low complexity" evidence="6">
    <location>
        <begin position="51"/>
        <end position="69"/>
    </location>
</feature>
<keyword evidence="5" id="KW-0106">Calcium</keyword>
<feature type="compositionally biased region" description="Gly residues" evidence="6">
    <location>
        <begin position="1"/>
        <end position="11"/>
    </location>
</feature>
<evidence type="ECO:0000256" key="5">
    <source>
        <dbReference type="ARBA" id="ARBA00022837"/>
    </source>
</evidence>
<keyword evidence="4" id="KW-0677">Repeat</keyword>
<proteinExistence type="evidence at transcript level"/>
<keyword evidence="3" id="KW-0479">Metal-binding</keyword>
<dbReference type="SMART" id="SM00054">
    <property type="entry name" value="EFh"/>
    <property type="match status" value="3"/>
</dbReference>
<dbReference type="InterPro" id="IPR011992">
    <property type="entry name" value="EF-hand-dom_pair"/>
</dbReference>
<dbReference type="PROSITE" id="PS00018">
    <property type="entry name" value="EF_HAND_1"/>
    <property type="match status" value="2"/>
</dbReference>
<dbReference type="InterPro" id="IPR051426">
    <property type="entry name" value="Peflin/Sorcin_CaBP"/>
</dbReference>
<dbReference type="GO" id="GO:0005737">
    <property type="term" value="C:cytoplasm"/>
    <property type="evidence" value="ECO:0007669"/>
    <property type="project" value="UniProtKB-SubCell"/>
</dbReference>
<dbReference type="Pfam" id="PF13405">
    <property type="entry name" value="EF-hand_6"/>
    <property type="match status" value="1"/>
</dbReference>
<dbReference type="GO" id="GO:0048306">
    <property type="term" value="F:calcium-dependent protein binding"/>
    <property type="evidence" value="ECO:0007669"/>
    <property type="project" value="UniProtKB-ARBA"/>
</dbReference>
<dbReference type="Gene3D" id="1.10.238.10">
    <property type="entry name" value="EF-hand"/>
    <property type="match status" value="1"/>
</dbReference>
<dbReference type="SUPFAM" id="SSF47473">
    <property type="entry name" value="EF-hand"/>
    <property type="match status" value="1"/>
</dbReference>
<feature type="domain" description="EF-hand" evidence="7">
    <location>
        <begin position="79"/>
        <end position="114"/>
    </location>
</feature>
<keyword evidence="2" id="KW-0963">Cytoplasm</keyword>
<feature type="domain" description="EF-hand" evidence="7">
    <location>
        <begin position="146"/>
        <end position="181"/>
    </location>
</feature>
<evidence type="ECO:0000256" key="2">
    <source>
        <dbReference type="ARBA" id="ARBA00022490"/>
    </source>
</evidence>
<evidence type="ECO:0000256" key="3">
    <source>
        <dbReference type="ARBA" id="ARBA00022723"/>
    </source>
</evidence>
<feature type="compositionally biased region" description="Gly residues" evidence="6">
    <location>
        <begin position="34"/>
        <end position="47"/>
    </location>
</feature>
<name>C1BNJ5_CALRO</name>
<dbReference type="AlphaFoldDB" id="C1BNJ5"/>
<dbReference type="PANTHER" id="PTHR46212">
    <property type="entry name" value="PEFLIN"/>
    <property type="match status" value="1"/>
</dbReference>
<accession>C1BNJ5</accession>
<comment type="subcellular location">
    <subcellularLocation>
        <location evidence="1">Cytoplasm</location>
    </subcellularLocation>
</comment>
<dbReference type="PANTHER" id="PTHR46212:SF3">
    <property type="entry name" value="GH27120P"/>
    <property type="match status" value="1"/>
</dbReference>
<feature type="region of interest" description="Disordered" evidence="6">
    <location>
        <begin position="1"/>
        <end position="80"/>
    </location>
</feature>
<gene>
    <name evidence="8" type="primary">PEF1</name>
</gene>
<dbReference type="Pfam" id="PF13499">
    <property type="entry name" value="EF-hand_7"/>
    <property type="match status" value="1"/>
</dbReference>
<dbReference type="InterPro" id="IPR018247">
    <property type="entry name" value="EF_Hand_1_Ca_BS"/>
</dbReference>
<sequence>MYGQQQGGGYPGSAPQSGYGGYPGNQQQQQMRGGYPGSNPGQGGGYPGSAPPQQQQQQQGGYQPLQQSYRPQNYSAGPPASEQIQTWFRAVDTDNSGQIDAAELKKALVNGNWSNFSEEACTLMISMFDRTRSGTISINEFGDLYNYINQWKAIFEGIDRDRSGFIEQNELMAAFQQMGYRFTPTFVQNLLSKYDPQNRRLTLDNFIVSSVQIKRLTDSFRVRDKEMKGQVTLGYEDFVGLALGTHH</sequence>
<evidence type="ECO:0000256" key="1">
    <source>
        <dbReference type="ARBA" id="ARBA00004496"/>
    </source>
</evidence>
<feature type="compositionally biased region" description="Low complexity" evidence="6">
    <location>
        <begin position="24"/>
        <end position="33"/>
    </location>
</feature>
<organism evidence="8">
    <name type="scientific">Caligus rogercresseyi</name>
    <name type="common">Sea louse</name>
    <dbReference type="NCBI Taxonomy" id="217165"/>
    <lineage>
        <taxon>Eukaryota</taxon>
        <taxon>Metazoa</taxon>
        <taxon>Ecdysozoa</taxon>
        <taxon>Arthropoda</taxon>
        <taxon>Crustacea</taxon>
        <taxon>Multicrustacea</taxon>
        <taxon>Hexanauplia</taxon>
        <taxon>Copepoda</taxon>
        <taxon>Siphonostomatoida</taxon>
        <taxon>Caligidae</taxon>
        <taxon>Caligus</taxon>
    </lineage>
</organism>
<dbReference type="EMBL" id="BT076174">
    <property type="protein sequence ID" value="ACO10598.1"/>
    <property type="molecule type" value="mRNA"/>
</dbReference>
<evidence type="ECO:0000256" key="6">
    <source>
        <dbReference type="SAM" id="MobiDB-lite"/>
    </source>
</evidence>